<keyword evidence="2" id="KW-0012">Acyltransferase</keyword>
<dbReference type="Pfam" id="PF13673">
    <property type="entry name" value="Acetyltransf_10"/>
    <property type="match status" value="1"/>
</dbReference>
<dbReference type="GO" id="GO:0016747">
    <property type="term" value="F:acyltransferase activity, transferring groups other than amino-acyl groups"/>
    <property type="evidence" value="ECO:0007669"/>
    <property type="project" value="InterPro"/>
</dbReference>
<dbReference type="RefSeq" id="WP_369343607.1">
    <property type="nucleotide sequence ID" value="NZ_CP129674.1"/>
</dbReference>
<dbReference type="Gene3D" id="3.40.630.30">
    <property type="match status" value="1"/>
</dbReference>
<protein>
    <submittedName>
        <fullName evidence="2">GNAT family N-acetyltransferase</fullName>
        <ecNumber evidence="2">2.3.1.-</ecNumber>
    </submittedName>
</protein>
<dbReference type="PROSITE" id="PS51186">
    <property type="entry name" value="GNAT"/>
    <property type="match status" value="1"/>
</dbReference>
<evidence type="ECO:0000313" key="2">
    <source>
        <dbReference type="EMBL" id="XDS44013.1"/>
    </source>
</evidence>
<reference evidence="2" key="1">
    <citation type="submission" date="2023-07" db="EMBL/GenBank/DDBJ databases">
        <title>Bifidobacterium aquikefiriaerophilum sp. nov. and Bifidobacterium eccum sp. nov., isolated from water kefir.</title>
        <authorList>
            <person name="Breselge S."/>
            <person name="Bellassi P."/>
            <person name="Barcenilla C."/>
            <person name="Alvarez-Ordonez A."/>
            <person name="Morelli L."/>
            <person name="Cotter P.D."/>
        </authorList>
    </citation>
    <scope>NUCLEOTIDE SEQUENCE</scope>
    <source>
        <strain evidence="2">WK041_4_12</strain>
    </source>
</reference>
<dbReference type="EMBL" id="CP129674">
    <property type="protein sequence ID" value="XDS44013.1"/>
    <property type="molecule type" value="Genomic_DNA"/>
</dbReference>
<keyword evidence="2" id="KW-0808">Transferase</keyword>
<proteinExistence type="predicted"/>
<gene>
    <name evidence="2" type="ORF">QN215_06980</name>
</gene>
<sequence length="150" mass="17076">MNWSDKTFSELTTMELFSCERLRIDTFVVEQGHEYHDLDEHDLHAHHVFLMDNARHEALAYARVFPEDDHITFGRVATAQSVRGQGYGAQLIDTVLAVCAASWPGTDIVINAQVPVIGFYEKKGFTAYGEVFSIEHTPHRRMFIKAAAHR</sequence>
<name>A0AB39U4S7_9BIFI</name>
<feature type="domain" description="N-acetyltransferase" evidence="1">
    <location>
        <begin position="6"/>
        <end position="147"/>
    </location>
</feature>
<evidence type="ECO:0000259" key="1">
    <source>
        <dbReference type="PROSITE" id="PS51186"/>
    </source>
</evidence>
<dbReference type="EC" id="2.3.1.-" evidence="2"/>
<dbReference type="KEGG" id="baqk:QN215_06980"/>
<dbReference type="AlphaFoldDB" id="A0AB39U4S7"/>
<organism evidence="2">
    <name type="scientific">Bifidobacterium aquikefiricola</name>
    <dbReference type="NCBI Taxonomy" id="3059038"/>
    <lineage>
        <taxon>Bacteria</taxon>
        <taxon>Bacillati</taxon>
        <taxon>Actinomycetota</taxon>
        <taxon>Actinomycetes</taxon>
        <taxon>Bifidobacteriales</taxon>
        <taxon>Bifidobacteriaceae</taxon>
        <taxon>Bifidobacterium</taxon>
    </lineage>
</organism>
<accession>A0AB39U4S7</accession>
<dbReference type="InterPro" id="IPR016181">
    <property type="entry name" value="Acyl_CoA_acyltransferase"/>
</dbReference>
<dbReference type="InterPro" id="IPR000182">
    <property type="entry name" value="GNAT_dom"/>
</dbReference>
<dbReference type="SUPFAM" id="SSF55729">
    <property type="entry name" value="Acyl-CoA N-acyltransferases (Nat)"/>
    <property type="match status" value="1"/>
</dbReference>